<sequence>MQSGTDTKLFFYIKKNQLIMPGEQVLLAFSGGSDSLYLLYFLKELRKHIPFSLEAMHIHHGIREEEAERDLFFAKRKAEEWEIPFSFVRVDVPGFSEREGLGLEEGGRILRYRALERKRAEWESREGRKTKLALAQHMDDQAETVMHHLVRGTGIAGLSGMQSIEENKIRPLLCLRKAEILERLHVLSLAGVEDSSNSDLSFTRNYIRKELIPVLERINRHAVRHIFEEACFFSELEAYFRKKAFLFIEEFAEKKEGEIALPLKALKMEDAVLRREIYLETLRLLRGNTKDISRAHLSSVDKIIFAGNGKMVELPGKALGKINGKTLVFALL</sequence>
<dbReference type="Pfam" id="PF01171">
    <property type="entry name" value="ATP_bind_3"/>
    <property type="match status" value="1"/>
</dbReference>
<evidence type="ECO:0000256" key="4">
    <source>
        <dbReference type="ARBA" id="ARBA00022840"/>
    </source>
</evidence>
<dbReference type="HOGENOM" id="CLU_018869_0_0_9"/>
<keyword evidence="3 6" id="KW-0547">Nucleotide-binding</keyword>
<dbReference type="InterPro" id="IPR014729">
    <property type="entry name" value="Rossmann-like_a/b/a_fold"/>
</dbReference>
<dbReference type="PANTHER" id="PTHR43033">
    <property type="entry name" value="TRNA(ILE)-LYSIDINE SYNTHASE-RELATED"/>
    <property type="match status" value="1"/>
</dbReference>
<dbReference type="PANTHER" id="PTHR43033:SF1">
    <property type="entry name" value="TRNA(ILE)-LYSIDINE SYNTHASE-RELATED"/>
    <property type="match status" value="1"/>
</dbReference>
<keyword evidence="4 6" id="KW-0067">ATP-binding</keyword>
<comment type="similarity">
    <text evidence="6">Belongs to the tRNA(Ile)-lysidine synthase family.</text>
</comment>
<dbReference type="AlphaFoldDB" id="G9WVB2"/>
<keyword evidence="2 6" id="KW-0819">tRNA processing</keyword>
<evidence type="ECO:0000256" key="2">
    <source>
        <dbReference type="ARBA" id="ARBA00022694"/>
    </source>
</evidence>
<dbReference type="CDD" id="cd01992">
    <property type="entry name" value="TilS_N"/>
    <property type="match status" value="1"/>
</dbReference>
<dbReference type="NCBIfam" id="TIGR02432">
    <property type="entry name" value="lysidine_TilS_N"/>
    <property type="match status" value="1"/>
</dbReference>
<evidence type="ECO:0000256" key="1">
    <source>
        <dbReference type="ARBA" id="ARBA00022598"/>
    </source>
</evidence>
<dbReference type="PATRIC" id="fig|796944.3.peg.1574"/>
<dbReference type="EC" id="6.3.4.19" evidence="6"/>
<accession>G9WVB2</accession>
<proteinExistence type="inferred from homology"/>
<protein>
    <recommendedName>
        <fullName evidence="6">tRNA(Ile)-lysidine synthase</fullName>
        <ecNumber evidence="6">6.3.4.19</ecNumber>
    </recommendedName>
    <alternativeName>
        <fullName evidence="6">tRNA(Ile)-2-lysyl-cytidine synthase</fullName>
    </alternativeName>
    <alternativeName>
        <fullName evidence="6">tRNA(Ile)-lysidine synthetase</fullName>
    </alternativeName>
</protein>
<comment type="caution">
    <text evidence="8">The sequence shown here is derived from an EMBL/GenBank/DDBJ whole genome shotgun (WGS) entry which is preliminary data.</text>
</comment>
<comment type="subcellular location">
    <subcellularLocation>
        <location evidence="6">Cytoplasm</location>
    </subcellularLocation>
</comment>
<feature type="binding site" evidence="6">
    <location>
        <begin position="30"/>
        <end position="35"/>
    </location>
    <ligand>
        <name>ATP</name>
        <dbReference type="ChEBI" id="CHEBI:30616"/>
    </ligand>
</feature>
<keyword evidence="6" id="KW-0963">Cytoplasm</keyword>
<keyword evidence="1 6" id="KW-0436">Ligase</keyword>
<comment type="function">
    <text evidence="6">Ligates lysine onto the cytidine present at position 34 of the AUA codon-specific tRNA(Ile) that contains the anticodon CAU, in an ATP-dependent manner. Cytidine is converted to lysidine, thus changing the amino acid specificity of the tRNA from methionine to isoleucine.</text>
</comment>
<dbReference type="GO" id="GO:0032267">
    <property type="term" value="F:tRNA(Ile)-lysidine synthase activity"/>
    <property type="evidence" value="ECO:0007669"/>
    <property type="project" value="UniProtKB-EC"/>
</dbReference>
<feature type="domain" description="tRNA(Ile)-lysidine/2-thiocytidine synthase N-terminal" evidence="7">
    <location>
        <begin position="24"/>
        <end position="210"/>
    </location>
</feature>
<dbReference type="SUPFAM" id="SSF52402">
    <property type="entry name" value="Adenine nucleotide alpha hydrolases-like"/>
    <property type="match status" value="1"/>
</dbReference>
<gene>
    <name evidence="6" type="primary">tilS</name>
    <name evidence="8" type="ORF">HMPREF9624_00846</name>
</gene>
<comment type="catalytic activity">
    <reaction evidence="5 6">
        <text>cytidine(34) in tRNA(Ile2) + L-lysine + ATP = lysidine(34) in tRNA(Ile2) + AMP + diphosphate + H(+)</text>
        <dbReference type="Rhea" id="RHEA:43744"/>
        <dbReference type="Rhea" id="RHEA-COMP:10625"/>
        <dbReference type="Rhea" id="RHEA-COMP:10670"/>
        <dbReference type="ChEBI" id="CHEBI:15378"/>
        <dbReference type="ChEBI" id="CHEBI:30616"/>
        <dbReference type="ChEBI" id="CHEBI:32551"/>
        <dbReference type="ChEBI" id="CHEBI:33019"/>
        <dbReference type="ChEBI" id="CHEBI:82748"/>
        <dbReference type="ChEBI" id="CHEBI:83665"/>
        <dbReference type="ChEBI" id="CHEBI:456215"/>
        <dbReference type="EC" id="6.3.4.19"/>
    </reaction>
</comment>
<name>G9WVB2_9FIRM</name>
<reference evidence="8 9" key="1">
    <citation type="submission" date="2011-08" db="EMBL/GenBank/DDBJ databases">
        <title>The Genome Sequence of Oribacterium sp. ACB7.</title>
        <authorList>
            <consortium name="The Broad Institute Genome Sequencing Platform"/>
            <person name="Earl A."/>
            <person name="Ward D."/>
            <person name="Feldgarden M."/>
            <person name="Gevers D."/>
            <person name="Sizova M."/>
            <person name="Hazen A."/>
            <person name="Epstein S."/>
            <person name="Young S.K."/>
            <person name="Zeng Q."/>
            <person name="Gargeya S."/>
            <person name="Fitzgerald M."/>
            <person name="Haas B."/>
            <person name="Abouelleil A."/>
            <person name="Alvarado L."/>
            <person name="Arachchi H.M."/>
            <person name="Berlin A."/>
            <person name="Brown A."/>
            <person name="Chapman S.B."/>
            <person name="Chen Z."/>
            <person name="Dunbar C."/>
            <person name="Freedman E."/>
            <person name="Gearin G."/>
            <person name="Gellesch M."/>
            <person name="Goldberg J."/>
            <person name="Griggs A."/>
            <person name="Gujja S."/>
            <person name="Heiman D."/>
            <person name="Howarth C."/>
            <person name="Larson L."/>
            <person name="Lui A."/>
            <person name="MacDonald P.J.P."/>
            <person name="Montmayeur A."/>
            <person name="Murphy C."/>
            <person name="Neiman D."/>
            <person name="Pearson M."/>
            <person name="Priest M."/>
            <person name="Roberts A."/>
            <person name="Saif S."/>
            <person name="Shea T."/>
            <person name="Shenoy N."/>
            <person name="Sisk P."/>
            <person name="Stolte C."/>
            <person name="Sykes S."/>
            <person name="Wortman J."/>
            <person name="Nusbaum C."/>
            <person name="Birren B."/>
        </authorList>
    </citation>
    <scope>NUCLEOTIDE SEQUENCE [LARGE SCALE GENOMIC DNA]</scope>
    <source>
        <strain evidence="8 9">ACB7</strain>
    </source>
</reference>
<dbReference type="GO" id="GO:0005737">
    <property type="term" value="C:cytoplasm"/>
    <property type="evidence" value="ECO:0007669"/>
    <property type="project" value="UniProtKB-SubCell"/>
</dbReference>
<evidence type="ECO:0000256" key="3">
    <source>
        <dbReference type="ARBA" id="ARBA00022741"/>
    </source>
</evidence>
<dbReference type="EMBL" id="AFZD01000017">
    <property type="protein sequence ID" value="EHL11513.1"/>
    <property type="molecule type" value="Genomic_DNA"/>
</dbReference>
<evidence type="ECO:0000256" key="5">
    <source>
        <dbReference type="ARBA" id="ARBA00048539"/>
    </source>
</evidence>
<dbReference type="Gene3D" id="3.40.50.620">
    <property type="entry name" value="HUPs"/>
    <property type="match status" value="1"/>
</dbReference>
<dbReference type="InterPro" id="IPR012795">
    <property type="entry name" value="tRNA_Ile_lys_synt_N"/>
</dbReference>
<comment type="domain">
    <text evidence="6">The N-terminal region contains the highly conserved SGGXDS motif, predicted to be a P-loop motif involved in ATP binding.</text>
</comment>
<evidence type="ECO:0000313" key="9">
    <source>
        <dbReference type="Proteomes" id="UP000003527"/>
    </source>
</evidence>
<organism evidence="8 9">
    <name type="scientific">Oribacterium asaccharolyticum ACB7</name>
    <dbReference type="NCBI Taxonomy" id="796944"/>
    <lineage>
        <taxon>Bacteria</taxon>
        <taxon>Bacillati</taxon>
        <taxon>Bacillota</taxon>
        <taxon>Clostridia</taxon>
        <taxon>Lachnospirales</taxon>
        <taxon>Lachnospiraceae</taxon>
        <taxon>Oribacterium</taxon>
    </lineage>
</organism>
<dbReference type="InterPro" id="IPR012094">
    <property type="entry name" value="tRNA_Ile_lys_synt"/>
</dbReference>
<keyword evidence="9" id="KW-1185">Reference proteome</keyword>
<evidence type="ECO:0000256" key="6">
    <source>
        <dbReference type="HAMAP-Rule" id="MF_01161"/>
    </source>
</evidence>
<dbReference type="InterPro" id="IPR011063">
    <property type="entry name" value="TilS/TtcA_N"/>
</dbReference>
<dbReference type="Proteomes" id="UP000003527">
    <property type="component" value="Unassembled WGS sequence"/>
</dbReference>
<dbReference type="HAMAP" id="MF_01161">
    <property type="entry name" value="tRNA_Ile_lys_synt"/>
    <property type="match status" value="1"/>
</dbReference>
<evidence type="ECO:0000259" key="7">
    <source>
        <dbReference type="Pfam" id="PF01171"/>
    </source>
</evidence>
<dbReference type="GO" id="GO:0006400">
    <property type="term" value="P:tRNA modification"/>
    <property type="evidence" value="ECO:0007669"/>
    <property type="project" value="UniProtKB-UniRule"/>
</dbReference>
<evidence type="ECO:0000313" key="8">
    <source>
        <dbReference type="EMBL" id="EHL11513.1"/>
    </source>
</evidence>
<dbReference type="GO" id="GO:0005524">
    <property type="term" value="F:ATP binding"/>
    <property type="evidence" value="ECO:0007669"/>
    <property type="project" value="UniProtKB-UniRule"/>
</dbReference>